<proteinExistence type="predicted"/>
<reference evidence="2" key="1">
    <citation type="submission" date="2022-08" db="EMBL/GenBank/DDBJ databases">
        <title>Genome sequencing of akame (Lates japonicus).</title>
        <authorList>
            <person name="Hashiguchi Y."/>
            <person name="Takahashi H."/>
        </authorList>
    </citation>
    <scope>NUCLEOTIDE SEQUENCE</scope>
    <source>
        <strain evidence="2">Kochi</strain>
    </source>
</reference>
<dbReference type="Proteomes" id="UP001279410">
    <property type="component" value="Unassembled WGS sequence"/>
</dbReference>
<dbReference type="SUPFAM" id="SSF57196">
    <property type="entry name" value="EGF/Laminin"/>
    <property type="match status" value="1"/>
</dbReference>
<gene>
    <name evidence="2" type="ORF">AKAME5_001043000</name>
</gene>
<dbReference type="EMBL" id="BRZM01000033">
    <property type="protein sequence ID" value="GLD58298.1"/>
    <property type="molecule type" value="Genomic_DNA"/>
</dbReference>
<dbReference type="Pfam" id="PF00053">
    <property type="entry name" value="EGF_laminin"/>
    <property type="match status" value="1"/>
</dbReference>
<evidence type="ECO:0000313" key="3">
    <source>
        <dbReference type="Proteomes" id="UP001279410"/>
    </source>
</evidence>
<organism evidence="2 3">
    <name type="scientific">Lates japonicus</name>
    <name type="common">Japanese lates</name>
    <dbReference type="NCBI Taxonomy" id="270547"/>
    <lineage>
        <taxon>Eukaryota</taxon>
        <taxon>Metazoa</taxon>
        <taxon>Chordata</taxon>
        <taxon>Craniata</taxon>
        <taxon>Vertebrata</taxon>
        <taxon>Euteleostomi</taxon>
        <taxon>Actinopterygii</taxon>
        <taxon>Neopterygii</taxon>
        <taxon>Teleostei</taxon>
        <taxon>Neoteleostei</taxon>
        <taxon>Acanthomorphata</taxon>
        <taxon>Carangaria</taxon>
        <taxon>Carangaria incertae sedis</taxon>
        <taxon>Centropomidae</taxon>
        <taxon>Lates</taxon>
    </lineage>
</organism>
<dbReference type="InterPro" id="IPR002049">
    <property type="entry name" value="LE_dom"/>
</dbReference>
<name>A0AAD3MQF4_LATJO</name>
<feature type="domain" description="Laminin EGF-like" evidence="1">
    <location>
        <begin position="138"/>
        <end position="162"/>
    </location>
</feature>
<dbReference type="CDD" id="cd00055">
    <property type="entry name" value="EGF_Lam"/>
    <property type="match status" value="1"/>
</dbReference>
<dbReference type="AlphaFoldDB" id="A0AAD3MQF4"/>
<keyword evidence="3" id="KW-1185">Reference proteome</keyword>
<comment type="caution">
    <text evidence="2">The sequence shown here is derived from an EMBL/GenBank/DDBJ whole genome shotgun (WGS) entry which is preliminary data.</text>
</comment>
<evidence type="ECO:0000313" key="2">
    <source>
        <dbReference type="EMBL" id="GLD58298.1"/>
    </source>
</evidence>
<protein>
    <submittedName>
        <fullName evidence="2">Usherin</fullName>
    </submittedName>
</protein>
<evidence type="ECO:0000259" key="1">
    <source>
        <dbReference type="Pfam" id="PF00053"/>
    </source>
</evidence>
<sequence>MPEHASEGDGGEMCAQNCGYTPHTRNKVLSCGAVSLVIGTCPAGGCVPCDCDPWAPSANSASRGQCECKPGQKQQSGRSVQVYLMLFTVSCGGLSRAVYVSVSPRGTVAGTISNTWADPREVCGVTAILWEHHSVVMSQTGQCVCAHPSLGRRCDQCREMFFWIQPWSGQMRVESINVAGSHIRMDHSTRTPWRSPKLMAPPCLVTSTSLKAGALLRSRVIARGQVSCIGGAIVKSLFVAG</sequence>
<accession>A0AAD3MQF4</accession>
<dbReference type="Gene3D" id="2.10.25.10">
    <property type="entry name" value="Laminin"/>
    <property type="match status" value="1"/>
</dbReference>